<evidence type="ECO:0000313" key="2">
    <source>
        <dbReference type="EMBL" id="GFS54808.1"/>
    </source>
</evidence>
<name>A0A8X6JBC9_9ARAC</name>
<keyword evidence="1" id="KW-0732">Signal</keyword>
<keyword evidence="3" id="KW-1185">Reference proteome</keyword>
<evidence type="ECO:0000256" key="1">
    <source>
        <dbReference type="SAM" id="SignalP"/>
    </source>
</evidence>
<gene>
    <name evidence="2" type="ORF">TNIN_123931</name>
</gene>
<accession>A0A8X6JBC9</accession>
<feature type="signal peptide" evidence="1">
    <location>
        <begin position="1"/>
        <end position="16"/>
    </location>
</feature>
<sequence>MGLVICLTEIVFVVLFESIHRSAEDYTFHEFVKNAGKGNRPELLHSDALLFGFRIGTMTECFQILGNLLELQERLKMSDSSFFFTVRAETCDRSR</sequence>
<reference evidence="2" key="1">
    <citation type="submission" date="2020-08" db="EMBL/GenBank/DDBJ databases">
        <title>Multicomponent nature underlies the extraordinary mechanical properties of spider dragline silk.</title>
        <authorList>
            <person name="Kono N."/>
            <person name="Nakamura H."/>
            <person name="Mori M."/>
            <person name="Yoshida Y."/>
            <person name="Ohtoshi R."/>
            <person name="Malay A.D."/>
            <person name="Moran D.A.P."/>
            <person name="Tomita M."/>
            <person name="Numata K."/>
            <person name="Arakawa K."/>
        </authorList>
    </citation>
    <scope>NUCLEOTIDE SEQUENCE</scope>
</reference>
<feature type="chain" id="PRO_5036494585" evidence="1">
    <location>
        <begin position="17"/>
        <end position="95"/>
    </location>
</feature>
<protein>
    <submittedName>
        <fullName evidence="2">Uncharacterized protein</fullName>
    </submittedName>
</protein>
<dbReference type="AlphaFoldDB" id="A0A8X6JBC9"/>
<dbReference type="Proteomes" id="UP000886998">
    <property type="component" value="Unassembled WGS sequence"/>
</dbReference>
<dbReference type="EMBL" id="BMAV01026958">
    <property type="protein sequence ID" value="GFS54808.1"/>
    <property type="molecule type" value="Genomic_DNA"/>
</dbReference>
<evidence type="ECO:0000313" key="3">
    <source>
        <dbReference type="Proteomes" id="UP000886998"/>
    </source>
</evidence>
<proteinExistence type="predicted"/>
<comment type="caution">
    <text evidence="2">The sequence shown here is derived from an EMBL/GenBank/DDBJ whole genome shotgun (WGS) entry which is preliminary data.</text>
</comment>
<organism evidence="2 3">
    <name type="scientific">Trichonephila inaurata madagascariensis</name>
    <dbReference type="NCBI Taxonomy" id="2747483"/>
    <lineage>
        <taxon>Eukaryota</taxon>
        <taxon>Metazoa</taxon>
        <taxon>Ecdysozoa</taxon>
        <taxon>Arthropoda</taxon>
        <taxon>Chelicerata</taxon>
        <taxon>Arachnida</taxon>
        <taxon>Araneae</taxon>
        <taxon>Araneomorphae</taxon>
        <taxon>Entelegynae</taxon>
        <taxon>Araneoidea</taxon>
        <taxon>Nephilidae</taxon>
        <taxon>Trichonephila</taxon>
        <taxon>Trichonephila inaurata</taxon>
    </lineage>
</organism>